<dbReference type="Proteomes" id="UP000736672">
    <property type="component" value="Unassembled WGS sequence"/>
</dbReference>
<evidence type="ECO:0000256" key="1">
    <source>
        <dbReference type="SAM" id="MobiDB-lite"/>
    </source>
</evidence>
<proteinExistence type="predicted"/>
<organism evidence="2 3">
    <name type="scientific">Fusarium solani</name>
    <name type="common">Filamentous fungus</name>
    <dbReference type="NCBI Taxonomy" id="169388"/>
    <lineage>
        <taxon>Eukaryota</taxon>
        <taxon>Fungi</taxon>
        <taxon>Dikarya</taxon>
        <taxon>Ascomycota</taxon>
        <taxon>Pezizomycotina</taxon>
        <taxon>Sordariomycetes</taxon>
        <taxon>Hypocreomycetidae</taxon>
        <taxon>Hypocreales</taxon>
        <taxon>Nectriaceae</taxon>
        <taxon>Fusarium</taxon>
        <taxon>Fusarium solani species complex</taxon>
    </lineage>
</organism>
<reference evidence="2" key="1">
    <citation type="journal article" date="2021" name="Nat. Commun.">
        <title>Genetic determinants of endophytism in the Arabidopsis root mycobiome.</title>
        <authorList>
            <person name="Mesny F."/>
            <person name="Miyauchi S."/>
            <person name="Thiergart T."/>
            <person name="Pickel B."/>
            <person name="Atanasova L."/>
            <person name="Karlsson M."/>
            <person name="Huettel B."/>
            <person name="Barry K.W."/>
            <person name="Haridas S."/>
            <person name="Chen C."/>
            <person name="Bauer D."/>
            <person name="Andreopoulos W."/>
            <person name="Pangilinan J."/>
            <person name="LaButti K."/>
            <person name="Riley R."/>
            <person name="Lipzen A."/>
            <person name="Clum A."/>
            <person name="Drula E."/>
            <person name="Henrissat B."/>
            <person name="Kohler A."/>
            <person name="Grigoriev I.V."/>
            <person name="Martin F.M."/>
            <person name="Hacquard S."/>
        </authorList>
    </citation>
    <scope>NUCLEOTIDE SEQUENCE</scope>
    <source>
        <strain evidence="2">FSSC 5 MPI-SDFR-AT-0091</strain>
    </source>
</reference>
<dbReference type="AlphaFoldDB" id="A0A9P9G3T1"/>
<evidence type="ECO:0000313" key="3">
    <source>
        <dbReference type="Proteomes" id="UP000736672"/>
    </source>
</evidence>
<sequence length="919" mass="104721">MQHLEGLYSGEWRKPPAVEYLREVRDRSLEHQGDWNYTIFVNFPKQHGFEIKHDYTLYSSGVSEECCCQMGLHDFQQEWLFFQLIGCVVRKGDAPILAREQLVRHGRQLNTGNLNQALTAWHKYLVECHDADPETNTMRLLEANQILELAKQVVIANLADNPTQLGNSSSKGVGIKPNEEDEQALCYMVLGETLSTVLAHAMKTCNVKLPGWEPDDEGGWGPPAYVYKTMRGEGWCPRSQATIKGQLGRNATLLYVTACAHEKNQHNVHGSHFLSQRCNPRECGFIEAEHSKSNVDQKYELSHSPNCPPGEACRVVGPDEEDILDILAKSEDQRKGPFPLMRIVDREGKKAIEVEQWTEGTPFATISHVWSQGLGNRTARKIHVCQLEMIENWVKKAFGDQDDTDHLFWIDTFAIPQNRGNDPRRGRLKRRAIGLIHHIFHEAKHCIIIDRHILESSKSFYDCRTIGAMLLACGWMMRLWTLQEAFVSAKLHLAMRDRYGLRSFNDLWKDTGDEDVVLLSMAGMVQRKVDHNLMEQCKADYDPADSEQEARQQPMTEGRDYTHGALKIASAWRATRYRTTRNLREETLALATLLGVPISQDPSESAASRGRKLEELMRDFWESICKDDNFRNSIPPGMIFLPGKRLPFPGFGWAPLTWMSGQDEAYPYPLDNPEHPTTLKQDRGLVVRYPGFLLHPTREKLKEIITVRKPFEFSVNRGLDEWYRVRAASQKIQPDDDSLSAEGKTGDDARLVAQDLRTRMEENKAVKIAIILSRPRPVEVTGEIGLLVEVCQGDFWSSGSQTPPREQKLLYCKIVRRVEVSRHSVSRAESYPCEEGEPTTREYGPIINRFYKFKQEGIAGVQLPNLQEWCVDGYPHLQMPESSMPSPKPEDTAPTPEQATGMFRRITRSLTSGVTRLGR</sequence>
<evidence type="ECO:0008006" key="4">
    <source>
        <dbReference type="Google" id="ProtNLM"/>
    </source>
</evidence>
<dbReference type="PANTHER" id="PTHR39596">
    <property type="match status" value="1"/>
</dbReference>
<comment type="caution">
    <text evidence="2">The sequence shown here is derived from an EMBL/GenBank/DDBJ whole genome shotgun (WGS) entry which is preliminary data.</text>
</comment>
<evidence type="ECO:0000313" key="2">
    <source>
        <dbReference type="EMBL" id="KAH7232600.1"/>
    </source>
</evidence>
<accession>A0A9P9G3T1</accession>
<feature type="region of interest" description="Disordered" evidence="1">
    <location>
        <begin position="878"/>
        <end position="898"/>
    </location>
</feature>
<dbReference type="PANTHER" id="PTHR39596:SF4">
    <property type="entry name" value="HET DOMAIN PROTEIN (AFU_ORTHOLOGUE AFUA_3G03140)-RELATED"/>
    <property type="match status" value="1"/>
</dbReference>
<protein>
    <recommendedName>
        <fullName evidence="4">Heterokaryon incompatibility domain-containing protein</fullName>
    </recommendedName>
</protein>
<name>A0A9P9G3T1_FUSSL</name>
<dbReference type="EMBL" id="JAGTJS010000028">
    <property type="protein sequence ID" value="KAH7232600.1"/>
    <property type="molecule type" value="Genomic_DNA"/>
</dbReference>
<gene>
    <name evidence="2" type="ORF">B0J15DRAFT_455187</name>
</gene>
<keyword evidence="3" id="KW-1185">Reference proteome</keyword>
<dbReference type="OrthoDB" id="2426273at2759"/>